<keyword evidence="1" id="KW-0812">Transmembrane</keyword>
<dbReference type="RefSeq" id="XP_017982567.1">
    <property type="nucleotide sequence ID" value="XM_018127078.1"/>
</dbReference>
<dbReference type="KEGG" id="tcc:108663337"/>
<evidence type="ECO:0000313" key="2">
    <source>
        <dbReference type="Proteomes" id="UP000694886"/>
    </source>
</evidence>
<organism evidence="2 3">
    <name type="scientific">Theobroma cacao</name>
    <name type="common">Cacao</name>
    <name type="synonym">Cocoa</name>
    <dbReference type="NCBI Taxonomy" id="3641"/>
    <lineage>
        <taxon>Eukaryota</taxon>
        <taxon>Viridiplantae</taxon>
        <taxon>Streptophyta</taxon>
        <taxon>Embryophyta</taxon>
        <taxon>Tracheophyta</taxon>
        <taxon>Spermatophyta</taxon>
        <taxon>Magnoliopsida</taxon>
        <taxon>eudicotyledons</taxon>
        <taxon>Gunneridae</taxon>
        <taxon>Pentapetalae</taxon>
        <taxon>rosids</taxon>
        <taxon>malvids</taxon>
        <taxon>Malvales</taxon>
        <taxon>Malvaceae</taxon>
        <taxon>Byttnerioideae</taxon>
        <taxon>Theobroma</taxon>
    </lineage>
</organism>
<protein>
    <submittedName>
        <fullName evidence="3">Protein SPA, chloroplastic-like</fullName>
    </submittedName>
</protein>
<dbReference type="AlphaFoldDB" id="A0AB32WTF0"/>
<reference evidence="2" key="1">
    <citation type="journal article" date="1997" name="Nucleic Acids Res.">
        <title>tRNAscan-SE: a program for improved detection of transfer RNA genes in genomic sequence.</title>
        <authorList>
            <person name="Lowe T.M."/>
            <person name="Eddy S.R."/>
        </authorList>
    </citation>
    <scope>NUCLEOTIDE SEQUENCE [LARGE SCALE GENOMIC DNA]</scope>
    <source>
        <strain evidence="2">r\B97-61/B2</strain>
    </source>
</reference>
<accession>A0AB32WTF0</accession>
<gene>
    <name evidence="3" type="primary">LOC108663337</name>
</gene>
<feature type="transmembrane region" description="Helical" evidence="1">
    <location>
        <begin position="53"/>
        <end position="73"/>
    </location>
</feature>
<dbReference type="GeneID" id="108663337"/>
<dbReference type="Gramene" id="Tc09v2_t021240.1">
    <property type="protein sequence ID" value="Tc09v2_p021240.1"/>
    <property type="gene ID" value="Tc09v2_g021240"/>
</dbReference>
<keyword evidence="1" id="KW-1133">Transmembrane helix</keyword>
<evidence type="ECO:0000256" key="1">
    <source>
        <dbReference type="SAM" id="Phobius"/>
    </source>
</evidence>
<name>A0AB32WTF0_THECC</name>
<proteinExistence type="predicted"/>
<evidence type="ECO:0000313" key="3">
    <source>
        <dbReference type="RefSeq" id="XP_017982567.1"/>
    </source>
</evidence>
<reference evidence="3" key="2">
    <citation type="submission" date="2025-08" db="UniProtKB">
        <authorList>
            <consortium name="RefSeq"/>
        </authorList>
    </citation>
    <scope>IDENTIFICATION</scope>
</reference>
<dbReference type="Proteomes" id="UP000694886">
    <property type="component" value="Chromosome 9"/>
</dbReference>
<keyword evidence="1" id="KW-0472">Membrane</keyword>
<sequence length="88" mass="9385">MSITLLLPHFHSPYLCSPLKPSTPSLSFKCGRSPRSPASYPCIRAVDLDQTTIVTASVGLISVAVGISIPIFCKSQIDSAAKRENAQP</sequence>